<dbReference type="Gene3D" id="3.30.310.50">
    <property type="entry name" value="Alpha-D-phosphohexomutase, C-terminal domain"/>
    <property type="match status" value="1"/>
</dbReference>
<organism evidence="2">
    <name type="scientific">Schaalia odontolytica</name>
    <dbReference type="NCBI Taxonomy" id="1660"/>
    <lineage>
        <taxon>Bacteria</taxon>
        <taxon>Bacillati</taxon>
        <taxon>Actinomycetota</taxon>
        <taxon>Actinomycetes</taxon>
        <taxon>Actinomycetales</taxon>
        <taxon>Actinomycetaceae</taxon>
        <taxon>Schaalia</taxon>
    </lineage>
</organism>
<accession>A0A6N2RJ27</accession>
<dbReference type="Pfam" id="PF09981">
    <property type="entry name" value="DUF2218"/>
    <property type="match status" value="1"/>
</dbReference>
<reference evidence="2" key="1">
    <citation type="submission" date="2019-11" db="EMBL/GenBank/DDBJ databases">
        <authorList>
            <person name="Feng L."/>
        </authorList>
    </citation>
    <scope>NUCLEOTIDE SEQUENCE</scope>
    <source>
        <strain evidence="2">AodontolyticusLFYP35</strain>
    </source>
</reference>
<evidence type="ECO:0000256" key="1">
    <source>
        <dbReference type="SAM" id="MobiDB-lite"/>
    </source>
</evidence>
<gene>
    <name evidence="2" type="ORF">AOLFYP35_00387</name>
</gene>
<proteinExistence type="predicted"/>
<protein>
    <recommendedName>
        <fullName evidence="3">DUF2218 domain-containing protein</fullName>
    </recommendedName>
</protein>
<feature type="region of interest" description="Disordered" evidence="1">
    <location>
        <begin position="107"/>
        <end position="131"/>
    </location>
</feature>
<evidence type="ECO:0000313" key="2">
    <source>
        <dbReference type="EMBL" id="VYS81007.1"/>
    </source>
</evidence>
<name>A0A6N2RJ27_9ACTO</name>
<dbReference type="AlphaFoldDB" id="A0A6N2RJ27"/>
<dbReference type="EMBL" id="CACRSM010000002">
    <property type="protein sequence ID" value="VYS81007.1"/>
    <property type="molecule type" value="Genomic_DNA"/>
</dbReference>
<evidence type="ECO:0008006" key="3">
    <source>
        <dbReference type="Google" id="ProtNLM"/>
    </source>
</evidence>
<sequence>MSEVMISVANVPTERARRYGHQLASHMGRKIDAQWDEDSARGMLIFTREGMPGGECAITCTDQHLRLELKTSPEAVEHLEFVVGIHLARFGYRDGLEVAWMRKNPIDGVETPGTTQGPLTAEDIERHRRSK</sequence>
<dbReference type="InterPro" id="IPR014543">
    <property type="entry name" value="UCP028291"/>
</dbReference>